<dbReference type="RefSeq" id="WP_084048353.1">
    <property type="nucleotide sequence ID" value="NZ_FWWU01000009.1"/>
</dbReference>
<accession>A0A1W1VAQ9</accession>
<reference evidence="2 3" key="1">
    <citation type="submission" date="2017-04" db="EMBL/GenBank/DDBJ databases">
        <authorList>
            <person name="Afonso C.L."/>
            <person name="Miller P.J."/>
            <person name="Scott M.A."/>
            <person name="Spackman E."/>
            <person name="Goraichik I."/>
            <person name="Dimitrov K.M."/>
            <person name="Suarez D.L."/>
            <person name="Swayne D.E."/>
        </authorList>
    </citation>
    <scope>NUCLEOTIDE SEQUENCE [LARGE SCALE GENOMIC DNA]</scope>
    <source>
        <strain evidence="2 3">KR-140</strain>
    </source>
</reference>
<proteinExistence type="predicted"/>
<protein>
    <submittedName>
        <fullName evidence="2">Uncharacterized protein</fullName>
    </submittedName>
</protein>
<evidence type="ECO:0000313" key="2">
    <source>
        <dbReference type="EMBL" id="SMB90366.1"/>
    </source>
</evidence>
<evidence type="ECO:0000313" key="3">
    <source>
        <dbReference type="Proteomes" id="UP000192582"/>
    </source>
</evidence>
<dbReference type="AlphaFoldDB" id="A0A1W1VAQ9"/>
<dbReference type="Proteomes" id="UP000192582">
    <property type="component" value="Unassembled WGS sequence"/>
</dbReference>
<organism evidence="2 3">
    <name type="scientific">Deinococcus hopiensis KR-140</name>
    <dbReference type="NCBI Taxonomy" id="695939"/>
    <lineage>
        <taxon>Bacteria</taxon>
        <taxon>Thermotogati</taxon>
        <taxon>Deinococcota</taxon>
        <taxon>Deinococci</taxon>
        <taxon>Deinococcales</taxon>
        <taxon>Deinococcaceae</taxon>
        <taxon>Deinococcus</taxon>
    </lineage>
</organism>
<gene>
    <name evidence="2" type="ORF">SAMN00790413_00745</name>
</gene>
<dbReference type="EMBL" id="FWWU01000009">
    <property type="protein sequence ID" value="SMB90366.1"/>
    <property type="molecule type" value="Genomic_DNA"/>
</dbReference>
<keyword evidence="3" id="KW-1185">Reference proteome</keyword>
<evidence type="ECO:0000256" key="1">
    <source>
        <dbReference type="SAM" id="MobiDB-lite"/>
    </source>
</evidence>
<feature type="region of interest" description="Disordered" evidence="1">
    <location>
        <begin position="209"/>
        <end position="232"/>
    </location>
</feature>
<feature type="compositionally biased region" description="Basic residues" evidence="1">
    <location>
        <begin position="209"/>
        <end position="218"/>
    </location>
</feature>
<dbReference type="OrthoDB" id="60815at2"/>
<sequence>MARRWRGERRFRFPLSESSGNLSVFRVAVKELDTTDLEGGSVWEGLLPARGWSHLLGARREPSRDFALTARTAQPAQFQRGSLYPIRALGGASLAWELDNVITAQGVFLTFTATSLRGLPSRLYGVCALRAGSGPAVRSGVDVVAATPVPACPPLRVLPPLRGLGAAFWLPVMTTLELPLAFLLVGHAGPIVGTGSICFAARASGAGRKPRNVKRRLPSARPQPPEGLPHPFLSVLAEAPSKLD</sequence>
<name>A0A1W1VAQ9_9DEIO</name>